<dbReference type="CDD" id="cd00038">
    <property type="entry name" value="CAP_ED"/>
    <property type="match status" value="1"/>
</dbReference>
<dbReference type="EMBL" id="FXUL01000009">
    <property type="protein sequence ID" value="SMP63479.1"/>
    <property type="molecule type" value="Genomic_DNA"/>
</dbReference>
<evidence type="ECO:0000256" key="3">
    <source>
        <dbReference type="SAM" id="MobiDB-lite"/>
    </source>
</evidence>
<comment type="caution">
    <text evidence="5">The sequence shown here is derived from an EMBL/GenBank/DDBJ whole genome shotgun (WGS) entry which is preliminary data.</text>
</comment>
<dbReference type="Proteomes" id="UP001158049">
    <property type="component" value="Unassembled WGS sequence"/>
</dbReference>
<dbReference type="Pfam" id="PF07992">
    <property type="entry name" value="Pyr_redox_2"/>
    <property type="match status" value="1"/>
</dbReference>
<dbReference type="PANTHER" id="PTHR48105">
    <property type="entry name" value="THIOREDOXIN REDUCTASE 1-RELATED-RELATED"/>
    <property type="match status" value="1"/>
</dbReference>
<dbReference type="Pfam" id="PF00027">
    <property type="entry name" value="cNMP_binding"/>
    <property type="match status" value="1"/>
</dbReference>
<proteinExistence type="predicted"/>
<sequence>MSDIMLPPAPESGPGLNDRRHQAFPVLNDAQFAILSSYGQRRSYKADELLFREGDRHVPMFVLRSGRVAVERNTIAGPHQLATHGPGAFTGEVGTLAGRGAIATARAVEDTEVIAIDEEALRQLVVAEADLSELIMRAFILRRVALIEDKCGGTILIGSSHSSDTLRLREFLGRNGQPVAYFDLDLHEGGEMLLQRFGAAATDIPVLISSSGAVYRNPSNRAAADAVGLSPDRMDGKRYDVVVAGAGPAGLAAAVYAASEGLSVAVLDLKAPGGQAGTSSKIENYFGFPTGISGQALAGRGLSQARKFGAEVAVPVEVMRLECDEAPENTEDAAHLRLQMDNGEHIRTRALIIATGARYRKPDLPGLERYEGRGVYYGASFMEATLCARKEVIVVGGGNSAGQAAVFLAAHASHVHVMVRGKGLAASMSHYLIQRLHAAHNVTIHPETSIVELVGEEALQRVRCQRAEEAVRDYPIEHVFLFLGAAPNTGWLNDCIALDGKGFVLTGPDLPAGQWPLPRSPYFLETSRPGIFAVGDVRSGSVKRVATAVGEGAAAIQALHSVLAS</sequence>
<dbReference type="SMART" id="SM00100">
    <property type="entry name" value="cNMP"/>
    <property type="match status" value="1"/>
</dbReference>
<dbReference type="InterPro" id="IPR023753">
    <property type="entry name" value="FAD/NAD-binding_dom"/>
</dbReference>
<dbReference type="InterPro" id="IPR000595">
    <property type="entry name" value="cNMP-bd_dom"/>
</dbReference>
<feature type="region of interest" description="Disordered" evidence="3">
    <location>
        <begin position="1"/>
        <end position="20"/>
    </location>
</feature>
<dbReference type="PRINTS" id="PR00368">
    <property type="entry name" value="FADPNR"/>
</dbReference>
<protein>
    <submittedName>
        <fullName evidence="5">Thioredoxin reductase (NADPH)</fullName>
    </submittedName>
</protein>
<feature type="domain" description="Cyclic nucleotide-binding" evidence="4">
    <location>
        <begin position="23"/>
        <end position="142"/>
    </location>
</feature>
<dbReference type="Gene3D" id="3.50.50.60">
    <property type="entry name" value="FAD/NAD(P)-binding domain"/>
    <property type="match status" value="2"/>
</dbReference>
<evidence type="ECO:0000256" key="2">
    <source>
        <dbReference type="ARBA" id="ARBA00023002"/>
    </source>
</evidence>
<dbReference type="InterPro" id="IPR050097">
    <property type="entry name" value="Ferredoxin-NADP_redctase_2"/>
</dbReference>
<evidence type="ECO:0000259" key="4">
    <source>
        <dbReference type="PROSITE" id="PS50042"/>
    </source>
</evidence>
<reference evidence="5 6" key="1">
    <citation type="submission" date="2017-05" db="EMBL/GenBank/DDBJ databases">
        <authorList>
            <person name="Varghese N."/>
            <person name="Submissions S."/>
        </authorList>
    </citation>
    <scope>NUCLEOTIDE SEQUENCE [LARGE SCALE GENOMIC DNA]</scope>
    <source>
        <strain evidence="5 6">DSM 26001</strain>
    </source>
</reference>
<dbReference type="InterPro" id="IPR036188">
    <property type="entry name" value="FAD/NAD-bd_sf"/>
</dbReference>
<dbReference type="RefSeq" id="WP_283442756.1">
    <property type="nucleotide sequence ID" value="NZ_FXUL01000009.1"/>
</dbReference>
<organism evidence="5 6">
    <name type="scientific">Noviherbaspirillum suwonense</name>
    <dbReference type="NCBI Taxonomy" id="1224511"/>
    <lineage>
        <taxon>Bacteria</taxon>
        <taxon>Pseudomonadati</taxon>
        <taxon>Pseudomonadota</taxon>
        <taxon>Betaproteobacteria</taxon>
        <taxon>Burkholderiales</taxon>
        <taxon>Oxalobacteraceae</taxon>
        <taxon>Noviherbaspirillum</taxon>
    </lineage>
</organism>
<gene>
    <name evidence="5" type="ORF">SAMN06295970_10980</name>
</gene>
<accession>A0ABY1QBL2</accession>
<dbReference type="SUPFAM" id="SSF51206">
    <property type="entry name" value="cAMP-binding domain-like"/>
    <property type="match status" value="1"/>
</dbReference>
<keyword evidence="1" id="KW-0285">Flavoprotein</keyword>
<evidence type="ECO:0000313" key="5">
    <source>
        <dbReference type="EMBL" id="SMP63479.1"/>
    </source>
</evidence>
<name>A0ABY1QBL2_9BURK</name>
<dbReference type="PRINTS" id="PR00469">
    <property type="entry name" value="PNDRDTASEII"/>
</dbReference>
<dbReference type="SUPFAM" id="SSF51905">
    <property type="entry name" value="FAD/NAD(P)-binding domain"/>
    <property type="match status" value="1"/>
</dbReference>
<evidence type="ECO:0000256" key="1">
    <source>
        <dbReference type="ARBA" id="ARBA00022630"/>
    </source>
</evidence>
<dbReference type="Gene3D" id="2.60.120.10">
    <property type="entry name" value="Jelly Rolls"/>
    <property type="match status" value="1"/>
</dbReference>
<dbReference type="InterPro" id="IPR018490">
    <property type="entry name" value="cNMP-bd_dom_sf"/>
</dbReference>
<dbReference type="PROSITE" id="PS50042">
    <property type="entry name" value="CNMP_BINDING_3"/>
    <property type="match status" value="1"/>
</dbReference>
<keyword evidence="6" id="KW-1185">Reference proteome</keyword>
<dbReference type="InterPro" id="IPR014710">
    <property type="entry name" value="RmlC-like_jellyroll"/>
</dbReference>
<evidence type="ECO:0000313" key="6">
    <source>
        <dbReference type="Proteomes" id="UP001158049"/>
    </source>
</evidence>
<keyword evidence="2" id="KW-0560">Oxidoreductase</keyword>